<evidence type="ECO:0008006" key="4">
    <source>
        <dbReference type="Google" id="ProtNLM"/>
    </source>
</evidence>
<feature type="compositionally biased region" description="Basic and acidic residues" evidence="1">
    <location>
        <begin position="388"/>
        <end position="398"/>
    </location>
</feature>
<gene>
    <name evidence="2" type="ORF">J0M35_07425</name>
</gene>
<dbReference type="GO" id="GO:0003824">
    <property type="term" value="F:catalytic activity"/>
    <property type="evidence" value="ECO:0007669"/>
    <property type="project" value="InterPro"/>
</dbReference>
<comment type="caution">
    <text evidence="2">The sequence shown here is derived from an EMBL/GenBank/DDBJ whole genome shotgun (WGS) entry which is preliminary data.</text>
</comment>
<evidence type="ECO:0000313" key="2">
    <source>
        <dbReference type="EMBL" id="MBN8660178.1"/>
    </source>
</evidence>
<reference evidence="2" key="1">
    <citation type="submission" date="2021-02" db="EMBL/GenBank/DDBJ databases">
        <title>Genome-Resolved Metagenomics of a Microbial Community Performing Photosynthetic Biological Nutrient Removal.</title>
        <authorList>
            <person name="Mcdaniel E.A."/>
        </authorList>
    </citation>
    <scope>NUCLEOTIDE SEQUENCE</scope>
    <source>
        <strain evidence="2">UWPOB_OBS1</strain>
    </source>
</reference>
<dbReference type="InterPro" id="IPR014746">
    <property type="entry name" value="Gln_synth/guanido_kin_cat_dom"/>
</dbReference>
<evidence type="ECO:0000256" key="1">
    <source>
        <dbReference type="SAM" id="MobiDB-lite"/>
    </source>
</evidence>
<feature type="region of interest" description="Disordered" evidence="1">
    <location>
        <begin position="377"/>
        <end position="398"/>
    </location>
</feature>
<proteinExistence type="predicted"/>
<name>A0A8J7TMP0_9BACT</name>
<accession>A0A8J7TMP0</accession>
<dbReference type="SUPFAM" id="SSF55931">
    <property type="entry name" value="Glutamine synthetase/guanido kinase"/>
    <property type="match status" value="1"/>
</dbReference>
<dbReference type="Proteomes" id="UP000664277">
    <property type="component" value="Unassembled WGS sequence"/>
</dbReference>
<sequence>MKQEDSGFGFGIETEYLLIRQNDLKSLWINDLELGNLLTTVDSIDTTDLSLHGLNQKPLHRKRGHYLIEGYTLTSPDFSTPLHLLPKGIEARTSICGSPQAAMKELNILRTRLDERLKKEALLTASIGHHPRAADFDAPRNYEREDYWNWARVATATYGPDFNISLPAEITRKLDLADLNDKINFYMPAFFALTFNSPFLRGEEAKSQLGQTICSVRTQRRSLWAPLYYIHRDKPDDEQSQLRFEFKGFEMAPGTQIYQALFMVALTVLTNENLPGRCGDSEARANLQRLALTGPNQPRDRDLVGRVIEMVATNQCLDNYFYIDRSSLEQELKVLEKRVLENHLPVHDLLLRARLEGSIEKAILLREASEIVKDEAAHTEPANIATGKPEEERLKVTA</sequence>
<evidence type="ECO:0000313" key="3">
    <source>
        <dbReference type="Proteomes" id="UP000664277"/>
    </source>
</evidence>
<organism evidence="2 3">
    <name type="scientific">Candidatus Obscuribacter phosphatis</name>
    <dbReference type="NCBI Taxonomy" id="1906157"/>
    <lineage>
        <taxon>Bacteria</taxon>
        <taxon>Bacillati</taxon>
        <taxon>Candidatus Melainabacteria</taxon>
        <taxon>Candidatus Obscuribacterales</taxon>
        <taxon>Candidatus Obscuribacteraceae</taxon>
        <taxon>Candidatus Obscuribacter</taxon>
    </lineage>
</organism>
<dbReference type="AlphaFoldDB" id="A0A8J7TMP0"/>
<dbReference type="Gene3D" id="3.30.590.20">
    <property type="match status" value="1"/>
</dbReference>
<protein>
    <recommendedName>
        <fullName evidence="4">Glutamate--cysteine ligase</fullName>
    </recommendedName>
</protein>
<dbReference type="EMBL" id="JAFLCK010000008">
    <property type="protein sequence ID" value="MBN8660178.1"/>
    <property type="molecule type" value="Genomic_DNA"/>
</dbReference>